<protein>
    <submittedName>
        <fullName evidence="1">Uncharacterized protein</fullName>
    </submittedName>
</protein>
<proteinExistence type="predicted"/>
<accession>A0ACB9L2E1</accession>
<dbReference type="EMBL" id="CM042891">
    <property type="protein sequence ID" value="KAI4303949.1"/>
    <property type="molecule type" value="Genomic_DNA"/>
</dbReference>
<dbReference type="Proteomes" id="UP001057402">
    <property type="component" value="Chromosome 12"/>
</dbReference>
<keyword evidence="2" id="KW-1185">Reference proteome</keyword>
<evidence type="ECO:0000313" key="2">
    <source>
        <dbReference type="Proteomes" id="UP001057402"/>
    </source>
</evidence>
<reference evidence="2" key="1">
    <citation type="journal article" date="2023" name="Front. Plant Sci.">
        <title>Chromosomal-level genome assembly of Melastoma candidum provides insights into trichome evolution.</title>
        <authorList>
            <person name="Zhong Y."/>
            <person name="Wu W."/>
            <person name="Sun C."/>
            <person name="Zou P."/>
            <person name="Liu Y."/>
            <person name="Dai S."/>
            <person name="Zhou R."/>
        </authorList>
    </citation>
    <scope>NUCLEOTIDE SEQUENCE [LARGE SCALE GENOMIC DNA]</scope>
</reference>
<name>A0ACB9L2E1_9MYRT</name>
<evidence type="ECO:0000313" key="1">
    <source>
        <dbReference type="EMBL" id="KAI4303949.1"/>
    </source>
</evidence>
<sequence>MCAAEVVSVHIILLVPHFARIVAATILYANDPADPRPTTQPDYIEGLVDAPGTILVNQRGVAAGMTVLPVVWRALVRVQLPVSSSNAAKEHEEDKESGTARHSSETYRRQAALLRVSSSSPTSPSDHSAVLRYIKECEDLRLSMQPLDLIKRVRGIRHEAYTEPKTNQLKQTAAIDLSKRLKDFHPADDAASLKVLIRQPWRNGGRGKWSGHGSRGGLEMNGTAAA</sequence>
<comment type="caution">
    <text evidence="1">The sequence shown here is derived from an EMBL/GenBank/DDBJ whole genome shotgun (WGS) entry which is preliminary data.</text>
</comment>
<gene>
    <name evidence="1" type="ORF">MLD38_039526</name>
</gene>
<organism evidence="1 2">
    <name type="scientific">Melastoma candidum</name>
    <dbReference type="NCBI Taxonomy" id="119954"/>
    <lineage>
        <taxon>Eukaryota</taxon>
        <taxon>Viridiplantae</taxon>
        <taxon>Streptophyta</taxon>
        <taxon>Embryophyta</taxon>
        <taxon>Tracheophyta</taxon>
        <taxon>Spermatophyta</taxon>
        <taxon>Magnoliopsida</taxon>
        <taxon>eudicotyledons</taxon>
        <taxon>Gunneridae</taxon>
        <taxon>Pentapetalae</taxon>
        <taxon>rosids</taxon>
        <taxon>malvids</taxon>
        <taxon>Myrtales</taxon>
        <taxon>Melastomataceae</taxon>
        <taxon>Melastomatoideae</taxon>
        <taxon>Melastomateae</taxon>
        <taxon>Melastoma</taxon>
    </lineage>
</organism>